<keyword evidence="7 8" id="KW-0472">Membrane</keyword>
<dbReference type="GO" id="GO:0009103">
    <property type="term" value="P:lipopolysaccharide biosynthetic process"/>
    <property type="evidence" value="ECO:0007669"/>
    <property type="project" value="UniProtKB-ARBA"/>
</dbReference>
<dbReference type="EMBL" id="LN890655">
    <property type="protein sequence ID" value="CUS03002.2"/>
    <property type="molecule type" value="Genomic_DNA"/>
</dbReference>
<evidence type="ECO:0000259" key="9">
    <source>
        <dbReference type="Pfam" id="PF13231"/>
    </source>
</evidence>
<evidence type="ECO:0000256" key="1">
    <source>
        <dbReference type="ARBA" id="ARBA00004651"/>
    </source>
</evidence>
<dbReference type="InterPro" id="IPR050297">
    <property type="entry name" value="LipidA_mod_glycosyltrf_83"/>
</dbReference>
<evidence type="ECO:0000256" key="8">
    <source>
        <dbReference type="SAM" id="Phobius"/>
    </source>
</evidence>
<feature type="transmembrane region" description="Helical" evidence="8">
    <location>
        <begin position="78"/>
        <end position="96"/>
    </location>
</feature>
<dbReference type="Pfam" id="PF13231">
    <property type="entry name" value="PMT_2"/>
    <property type="match status" value="1"/>
</dbReference>
<evidence type="ECO:0000256" key="3">
    <source>
        <dbReference type="ARBA" id="ARBA00022676"/>
    </source>
</evidence>
<evidence type="ECO:0000256" key="6">
    <source>
        <dbReference type="ARBA" id="ARBA00022989"/>
    </source>
</evidence>
<feature type="transmembrane region" description="Helical" evidence="8">
    <location>
        <begin position="283"/>
        <end position="301"/>
    </location>
</feature>
<dbReference type="PANTHER" id="PTHR33908">
    <property type="entry name" value="MANNOSYLTRANSFERASE YKCB-RELATED"/>
    <property type="match status" value="1"/>
</dbReference>
<keyword evidence="5 8" id="KW-0812">Transmembrane</keyword>
<evidence type="ECO:0000256" key="4">
    <source>
        <dbReference type="ARBA" id="ARBA00022679"/>
    </source>
</evidence>
<protein>
    <recommendedName>
        <fullName evidence="9">Glycosyltransferase RgtA/B/C/D-like domain-containing protein</fullName>
    </recommendedName>
</protein>
<keyword evidence="6 8" id="KW-1133">Transmembrane helix</keyword>
<evidence type="ECO:0000313" key="11">
    <source>
        <dbReference type="Proteomes" id="UP000215027"/>
    </source>
</evidence>
<feature type="transmembrane region" description="Helical" evidence="8">
    <location>
        <begin position="253"/>
        <end position="276"/>
    </location>
</feature>
<evidence type="ECO:0000256" key="7">
    <source>
        <dbReference type="ARBA" id="ARBA00023136"/>
    </source>
</evidence>
<proteinExistence type="predicted"/>
<feature type="transmembrane region" description="Helical" evidence="8">
    <location>
        <begin position="313"/>
        <end position="335"/>
    </location>
</feature>
<evidence type="ECO:0000313" key="10">
    <source>
        <dbReference type="EMBL" id="CUS03002.2"/>
    </source>
</evidence>
<keyword evidence="2" id="KW-1003">Cell membrane</keyword>
<feature type="domain" description="Glycosyltransferase RgtA/B/C/D-like" evidence="9">
    <location>
        <begin position="57"/>
        <end position="213"/>
    </location>
</feature>
<organism evidence="10 11">
    <name type="scientific">Candidatus Promineifilum breve</name>
    <dbReference type="NCBI Taxonomy" id="1806508"/>
    <lineage>
        <taxon>Bacteria</taxon>
        <taxon>Bacillati</taxon>
        <taxon>Chloroflexota</taxon>
        <taxon>Ardenticatenia</taxon>
        <taxon>Candidatus Promineifilales</taxon>
        <taxon>Candidatus Promineifilaceae</taxon>
        <taxon>Candidatus Promineifilum</taxon>
    </lineage>
</organism>
<dbReference type="AlphaFoldDB" id="A0A160T0Q6"/>
<dbReference type="PANTHER" id="PTHR33908:SF11">
    <property type="entry name" value="MEMBRANE PROTEIN"/>
    <property type="match status" value="1"/>
</dbReference>
<dbReference type="OrthoDB" id="9775035at2"/>
<accession>A0A160T0Q6</accession>
<evidence type="ECO:0000256" key="2">
    <source>
        <dbReference type="ARBA" id="ARBA00022475"/>
    </source>
</evidence>
<dbReference type="KEGG" id="pbf:CFX0092_A1124"/>
<feature type="transmembrane region" description="Helical" evidence="8">
    <location>
        <begin position="161"/>
        <end position="190"/>
    </location>
</feature>
<evidence type="ECO:0000256" key="5">
    <source>
        <dbReference type="ARBA" id="ARBA00022692"/>
    </source>
</evidence>
<dbReference type="GO" id="GO:0016763">
    <property type="term" value="F:pentosyltransferase activity"/>
    <property type="evidence" value="ECO:0007669"/>
    <property type="project" value="TreeGrafter"/>
</dbReference>
<sequence>MARSWRFWLLLSCWLGAVLRFRGLFANTFHADEALFATWARLIAVWRDPLLLTQAVDKPPLLFYLQALFYPLFGPVEFAARLPSWIASLLLIPLTAQLARRLTGDRAAAVVAAFLVAVAPLAVQFSATAFSDAPLTLWLMAALYVAARPHSSPDRAGPWPWAAGLLFGLALATKYQALLFAPLLVAMAWLAGWRGAAWRRGLAGFVVVVGLLLLWQALRPAAGGLVGLQWANIGGIRPVRSWELWPRLAQMGWLWRLTWGWPLLALSAAALTGFAARRRLMPVEAGLLLFVVAYLALHWLWAVPVWDRYLLPILPLIAILIGRGLSVLWSAFCGLRSVVCGRRSRQFVFAALAVLALAHLPIAAAARAGRYPIGGQPTADGGAARAAEALKDAPYGTVLYDHWYSWHWRYQLFDGRVYVSWFPHADALLADLAAFGGVGPLRAIALPASAAARPVVRRLAESGYRLEPLPGQDGTAGVIIYRIGH</sequence>
<feature type="transmembrane region" description="Helical" evidence="8">
    <location>
        <begin position="347"/>
        <end position="366"/>
    </location>
</feature>
<comment type="subcellular location">
    <subcellularLocation>
        <location evidence="1">Cell membrane</location>
        <topology evidence="1">Multi-pass membrane protein</topology>
    </subcellularLocation>
</comment>
<feature type="transmembrane region" description="Helical" evidence="8">
    <location>
        <begin position="108"/>
        <end position="130"/>
    </location>
</feature>
<keyword evidence="3" id="KW-0328">Glycosyltransferase</keyword>
<gene>
    <name evidence="10" type="ORF">CFX0092_A1124</name>
</gene>
<keyword evidence="11" id="KW-1185">Reference proteome</keyword>
<reference evidence="10" key="1">
    <citation type="submission" date="2016-01" db="EMBL/GenBank/DDBJ databases">
        <authorList>
            <person name="Mcilroy J.S."/>
            <person name="Karst M S."/>
            <person name="Albertsen M."/>
        </authorList>
    </citation>
    <scope>NUCLEOTIDE SEQUENCE</scope>
    <source>
        <strain evidence="10">Cfx-K</strain>
    </source>
</reference>
<dbReference type="Proteomes" id="UP000215027">
    <property type="component" value="Chromosome I"/>
</dbReference>
<name>A0A160T0Q6_9CHLR</name>
<keyword evidence="4" id="KW-0808">Transferase</keyword>
<dbReference type="GO" id="GO:0005886">
    <property type="term" value="C:plasma membrane"/>
    <property type="evidence" value="ECO:0007669"/>
    <property type="project" value="UniProtKB-SubCell"/>
</dbReference>
<dbReference type="InterPro" id="IPR038731">
    <property type="entry name" value="RgtA/B/C-like"/>
</dbReference>
<feature type="transmembrane region" description="Helical" evidence="8">
    <location>
        <begin position="202"/>
        <end position="218"/>
    </location>
</feature>